<accession>A0A024WA11</accession>
<dbReference type="GO" id="GO:0016020">
    <property type="term" value="C:membrane"/>
    <property type="evidence" value="ECO:0007669"/>
    <property type="project" value="InterPro"/>
</dbReference>
<feature type="compositionally biased region" description="Basic and acidic residues" evidence="2">
    <location>
        <begin position="739"/>
        <end position="753"/>
    </location>
</feature>
<dbReference type="InterPro" id="IPR054595">
    <property type="entry name" value="DBL_C"/>
</dbReference>
<evidence type="ECO:0000259" key="5">
    <source>
        <dbReference type="Pfam" id="PF15447"/>
    </source>
</evidence>
<feature type="non-terminal residue" evidence="7">
    <location>
        <position position="794"/>
    </location>
</feature>
<feature type="compositionally biased region" description="Basic and acidic residues" evidence="2">
    <location>
        <begin position="712"/>
        <end position="721"/>
    </location>
</feature>
<feature type="region of interest" description="Disordered" evidence="2">
    <location>
        <begin position="709"/>
        <end position="794"/>
    </location>
</feature>
<gene>
    <name evidence="7" type="ORF">PFTANZ_01497</name>
</gene>
<name>A0A024WA11_PLAFA</name>
<dbReference type="Pfam" id="PF03011">
    <property type="entry name" value="PFEMP"/>
    <property type="match status" value="1"/>
</dbReference>
<evidence type="ECO:0008006" key="9">
    <source>
        <dbReference type="Google" id="ProtNLM"/>
    </source>
</evidence>
<reference evidence="7 8" key="2">
    <citation type="submission" date="2013-02" db="EMBL/GenBank/DDBJ databases">
        <title>The Genome Sequence of Plasmodium falciparum Tanzania (2000708).</title>
        <authorList>
            <consortium name="The Broad Institute Genome Sequencing Platform"/>
            <consortium name="The Broad Institute Genome Sequencing Center for Infectious Disease"/>
            <person name="Neafsey D."/>
            <person name="Cheeseman I."/>
            <person name="Volkman S."/>
            <person name="Adams J."/>
            <person name="Walker B."/>
            <person name="Young S.K."/>
            <person name="Zeng Q."/>
            <person name="Gargeya S."/>
            <person name="Fitzgerald M."/>
            <person name="Haas B."/>
            <person name="Abouelleil A."/>
            <person name="Alvarado L."/>
            <person name="Arachchi H.M."/>
            <person name="Berlin A.M."/>
            <person name="Chapman S.B."/>
            <person name="Dewar J."/>
            <person name="Goldberg J."/>
            <person name="Griggs A."/>
            <person name="Gujja S."/>
            <person name="Hansen M."/>
            <person name="Howarth C."/>
            <person name="Imamovic A."/>
            <person name="Larimer J."/>
            <person name="McCowan C."/>
            <person name="Murphy C."/>
            <person name="Neiman D."/>
            <person name="Pearson M."/>
            <person name="Priest M."/>
            <person name="Roberts A."/>
            <person name="Saif S."/>
            <person name="Shea T."/>
            <person name="Sisk P."/>
            <person name="Sykes S."/>
            <person name="Wortman J."/>
            <person name="Nusbaum C."/>
            <person name="Birren B."/>
        </authorList>
    </citation>
    <scope>NUCLEOTIDE SEQUENCE [LARGE SCALE GENOMIC DNA]</scope>
    <source>
        <strain evidence="8">Tanzania (2000708)</strain>
    </source>
</reference>
<evidence type="ECO:0000259" key="6">
    <source>
        <dbReference type="Pfam" id="PF22672"/>
    </source>
</evidence>
<sequence length="794" mass="92138">MAAPASTTYSSAKDLLEDIGESIQQKATISAKGYRQYLHGNLKKAEYPKDRNSTGSTPSNPCDLNYQYHTNVTKGYDKENPCGNRPDVRFSDKYGGQCTDSKIKGNNTDTGGACAPLRRLFLCDQHLSHMEEDKIDSTDNLLLEVLLAAKYEGDSIIKNYPKKLKNREGICTALARSFADIGDIIRGKDLFIGYNEKDRKEKAKLQENLRKIFKEIHNNLQDTEAKKHYNDNDKDGNYFKLREDWWALNRKEVWKAITCSARDSDTYSIYTGNGLTKFWLGRCGSDVTNVPTNLDYAPQFLRWFDEWADDFCRIRKRKLQNAIEKCRGQNGKEKYCTLNGYDCTKTVRGENKLVRDYECTDCLIACDPFVQWIDNQKLELDKQKKKYENAIKEETTKETQYRKINNIYTTLFYEQLKQEYGNANKFLELLNKEKECQSQPEVKDKTYIDFLNGNDVFSHTEYCKPCPWCGVHGENGKWTPNNIDSCGDTKNIWFNYRDITNISILSSDKGNQNMLKKYKNFCENSDKKNQMEKWKCHFENSEKDDCVLQNKNKGTSEQNVMSYYVFFYRWVSEMLKDSIAWGTQHSKCLKTDKKQCMNKCKTFCKCFESWVMQKENEWARIKRHFKKQRDIKIDANIILDSFLEHQFFTDIKEAYGNDEAIKRIRDVISKNSSSRKGNTLHSEDILDKLFYHELEQVQKCLAAVKNDTCPKTQRDCNQPHDDDFDEDDDVGDKPCGSDGNKRRAMEKKVEPKKQGTLAPEEEKEKWFQGPKGGVPDVAPKSPKVEGSPIVKTTK</sequence>
<proteinExistence type="predicted"/>
<dbReference type="FunFam" id="1.20.58.830:FF:000005">
    <property type="entry name" value="Erythrocyte membrane protein 1, PfEMP1"/>
    <property type="match status" value="1"/>
</dbReference>
<evidence type="ECO:0000313" key="7">
    <source>
        <dbReference type="EMBL" id="ETW37734.1"/>
    </source>
</evidence>
<evidence type="ECO:0000259" key="3">
    <source>
        <dbReference type="Pfam" id="PF03011"/>
    </source>
</evidence>
<dbReference type="InterPro" id="IPR008602">
    <property type="entry name" value="Duffy-antigen-binding"/>
</dbReference>
<feature type="compositionally biased region" description="Basic and acidic residues" evidence="2">
    <location>
        <begin position="43"/>
        <end position="52"/>
    </location>
</feature>
<protein>
    <recommendedName>
        <fullName evidence="9">Plasmodium falciparum erythrocyte membrane protein-1 N-terminal segment domain-containing protein</fullName>
    </recommendedName>
</protein>
<organism evidence="7 8">
    <name type="scientific">Plasmodium falciparum Tanzania</name>
    <name type="common">2000708</name>
    <dbReference type="NCBI Taxonomy" id="1036725"/>
    <lineage>
        <taxon>Eukaryota</taxon>
        <taxon>Sar</taxon>
        <taxon>Alveolata</taxon>
        <taxon>Apicomplexa</taxon>
        <taxon>Aconoidasida</taxon>
        <taxon>Haemosporida</taxon>
        <taxon>Plasmodiidae</taxon>
        <taxon>Plasmodium</taxon>
        <taxon>Plasmodium (Laverania)</taxon>
    </lineage>
</organism>
<evidence type="ECO:0000256" key="2">
    <source>
        <dbReference type="SAM" id="MobiDB-lite"/>
    </source>
</evidence>
<dbReference type="Proteomes" id="UP000030708">
    <property type="component" value="Unassembled WGS sequence"/>
</dbReference>
<dbReference type="Pfam" id="PF05424">
    <property type="entry name" value="Duffy_binding"/>
    <property type="match status" value="1"/>
</dbReference>
<feature type="domain" description="Duffy-binding-like" evidence="6">
    <location>
        <begin position="306"/>
        <end position="461"/>
    </location>
</feature>
<dbReference type="SUPFAM" id="SSF140924">
    <property type="entry name" value="Duffy binding domain-like"/>
    <property type="match status" value="2"/>
</dbReference>
<feature type="coiled-coil region" evidence="1">
    <location>
        <begin position="373"/>
        <end position="433"/>
    </location>
</feature>
<feature type="domain" description="Duffy-antigen binding" evidence="4">
    <location>
        <begin position="112"/>
        <end position="302"/>
    </location>
</feature>
<keyword evidence="1" id="KW-0175">Coiled coil</keyword>
<dbReference type="Pfam" id="PF15447">
    <property type="entry name" value="NTS"/>
    <property type="match status" value="1"/>
</dbReference>
<dbReference type="Gene3D" id="1.20.58.1930">
    <property type="match status" value="1"/>
</dbReference>
<dbReference type="InterPro" id="IPR042202">
    <property type="entry name" value="Duffy-ag-bd_sf"/>
</dbReference>
<feature type="region of interest" description="Disordered" evidence="2">
    <location>
        <begin position="43"/>
        <end position="63"/>
    </location>
</feature>
<dbReference type="GO" id="GO:0046789">
    <property type="term" value="F:host cell surface receptor binding"/>
    <property type="evidence" value="ECO:0007669"/>
    <property type="project" value="InterPro"/>
</dbReference>
<evidence type="ECO:0000256" key="1">
    <source>
        <dbReference type="SAM" id="Coils"/>
    </source>
</evidence>
<evidence type="ECO:0000313" key="8">
    <source>
        <dbReference type="Proteomes" id="UP000030708"/>
    </source>
</evidence>
<dbReference type="Pfam" id="PF22672">
    <property type="entry name" value="DBL_C"/>
    <property type="match status" value="1"/>
</dbReference>
<dbReference type="EMBL" id="KI926340">
    <property type="protein sequence ID" value="ETW37734.1"/>
    <property type="molecule type" value="Genomic_DNA"/>
</dbReference>
<dbReference type="Gene3D" id="1.20.58.830">
    <property type="match status" value="1"/>
</dbReference>
<feature type="domain" description="Duffy-binding-like" evidence="3">
    <location>
        <begin position="566"/>
        <end position="706"/>
    </location>
</feature>
<dbReference type="InterPro" id="IPR004258">
    <property type="entry name" value="DBL"/>
</dbReference>
<dbReference type="InterPro" id="IPR029210">
    <property type="entry name" value="PfEMP1_NTS"/>
</dbReference>
<reference evidence="7 8" key="1">
    <citation type="submission" date="2013-02" db="EMBL/GenBank/DDBJ databases">
        <title>The Genome Annotation of Plasmodium falciparum Tanzania (2000708).</title>
        <authorList>
            <consortium name="The Broad Institute Genome Sequencing Platform"/>
            <consortium name="The Broad Institute Genome Sequencing Center for Infectious Disease"/>
            <person name="Neafsey D."/>
            <person name="Hoffman S."/>
            <person name="Volkman S."/>
            <person name="Rosenthal P."/>
            <person name="Walker B."/>
            <person name="Young S.K."/>
            <person name="Zeng Q."/>
            <person name="Gargeya S."/>
            <person name="Fitzgerald M."/>
            <person name="Haas B."/>
            <person name="Abouelleil A."/>
            <person name="Allen A.W."/>
            <person name="Alvarado L."/>
            <person name="Arachchi H.M."/>
            <person name="Berlin A.M."/>
            <person name="Chapman S.B."/>
            <person name="Gainer-Dewar J."/>
            <person name="Goldberg J."/>
            <person name="Griggs A."/>
            <person name="Gujja S."/>
            <person name="Hansen M."/>
            <person name="Howarth C."/>
            <person name="Imamovic A."/>
            <person name="Ireland A."/>
            <person name="Larimer J."/>
            <person name="McCowan C."/>
            <person name="Murphy C."/>
            <person name="Pearson M."/>
            <person name="Poon T.W."/>
            <person name="Priest M."/>
            <person name="Roberts A."/>
            <person name="Saif S."/>
            <person name="Shea T."/>
            <person name="Sisk P."/>
            <person name="Sykes S."/>
            <person name="Wortman J."/>
            <person name="Nusbaum C."/>
            <person name="Birren B."/>
        </authorList>
    </citation>
    <scope>NUCLEOTIDE SEQUENCE [LARGE SCALE GENOMIC DNA]</scope>
    <source>
        <strain evidence="8">Tanzania (2000708)</strain>
    </source>
</reference>
<feature type="compositionally biased region" description="Polar residues" evidence="2">
    <location>
        <begin position="53"/>
        <end position="63"/>
    </location>
</feature>
<feature type="coiled-coil region" evidence="1">
    <location>
        <begin position="195"/>
        <end position="226"/>
    </location>
</feature>
<dbReference type="AlphaFoldDB" id="A0A024WA11"/>
<dbReference type="Gene3D" id="1.20.1310.20">
    <property type="entry name" value="Duffy-antigen binding domain"/>
    <property type="match status" value="1"/>
</dbReference>
<evidence type="ECO:0000259" key="4">
    <source>
        <dbReference type="Pfam" id="PF05424"/>
    </source>
</evidence>
<feature type="domain" description="Plasmodium falciparum erythrocyte membrane protein-1 N-terminal segment" evidence="5">
    <location>
        <begin position="11"/>
        <end position="45"/>
    </location>
</feature>